<dbReference type="PROSITE" id="PS00354">
    <property type="entry name" value="HMGI_Y"/>
    <property type="match status" value="1"/>
</dbReference>
<organism evidence="4 5">
    <name type="scientific">Apiospora saccharicola</name>
    <dbReference type="NCBI Taxonomy" id="335842"/>
    <lineage>
        <taxon>Eukaryota</taxon>
        <taxon>Fungi</taxon>
        <taxon>Dikarya</taxon>
        <taxon>Ascomycota</taxon>
        <taxon>Pezizomycotina</taxon>
        <taxon>Sordariomycetes</taxon>
        <taxon>Xylariomycetidae</taxon>
        <taxon>Amphisphaeriales</taxon>
        <taxon>Apiosporaceae</taxon>
        <taxon>Apiospora</taxon>
    </lineage>
</organism>
<feature type="region of interest" description="Disordered" evidence="3">
    <location>
        <begin position="127"/>
        <end position="188"/>
    </location>
</feature>
<evidence type="ECO:0000256" key="3">
    <source>
        <dbReference type="SAM" id="MobiDB-lite"/>
    </source>
</evidence>
<protein>
    <recommendedName>
        <fullName evidence="6">DNA repair protein</fullName>
    </recommendedName>
</protein>
<accession>A0ABR1U148</accession>
<evidence type="ECO:0000313" key="5">
    <source>
        <dbReference type="Proteomes" id="UP001446871"/>
    </source>
</evidence>
<evidence type="ECO:0000256" key="1">
    <source>
        <dbReference type="ARBA" id="ARBA00004123"/>
    </source>
</evidence>
<keyword evidence="5" id="KW-1185">Reference proteome</keyword>
<keyword evidence="2" id="KW-0539">Nucleus</keyword>
<dbReference type="EMBL" id="JAQQWM010000008">
    <property type="protein sequence ID" value="KAK8052629.1"/>
    <property type="molecule type" value="Genomic_DNA"/>
</dbReference>
<evidence type="ECO:0000256" key="2">
    <source>
        <dbReference type="ARBA" id="ARBA00023242"/>
    </source>
</evidence>
<feature type="region of interest" description="Disordered" evidence="3">
    <location>
        <begin position="319"/>
        <end position="388"/>
    </location>
</feature>
<feature type="compositionally biased region" description="Basic and acidic residues" evidence="3">
    <location>
        <begin position="319"/>
        <end position="356"/>
    </location>
</feature>
<proteinExistence type="predicted"/>
<comment type="subcellular location">
    <subcellularLocation>
        <location evidence="1">Nucleus</location>
    </subcellularLocation>
</comment>
<reference evidence="4 5" key="1">
    <citation type="submission" date="2023-01" db="EMBL/GenBank/DDBJ databases">
        <title>Analysis of 21 Apiospora genomes using comparative genomics revels a genus with tremendous synthesis potential of carbohydrate active enzymes and secondary metabolites.</title>
        <authorList>
            <person name="Sorensen T."/>
        </authorList>
    </citation>
    <scope>NUCLEOTIDE SEQUENCE [LARGE SCALE GENOMIC DNA]</scope>
    <source>
        <strain evidence="4 5">CBS 83171</strain>
    </source>
</reference>
<comment type="caution">
    <text evidence="4">The sequence shown here is derived from an EMBL/GenBank/DDBJ whole genome shotgun (WGS) entry which is preliminary data.</text>
</comment>
<dbReference type="InterPro" id="IPR000637">
    <property type="entry name" value="HMGI/Y_DNA-bd_CS"/>
</dbReference>
<gene>
    <name evidence="4" type="ORF">PG996_011930</name>
</gene>
<evidence type="ECO:0000313" key="4">
    <source>
        <dbReference type="EMBL" id="KAK8052629.1"/>
    </source>
</evidence>
<sequence>MPAKWTSSSHFVPARNSRHRTACLALYKALLAVAPKVPLPEDLATAFGTKRDPVTHHVRSAFRRNLADTSPRLVYPALEAGYRMLALLTRVAKTPASSTASSLSSSPERAAIESFLRDRLAERNATLAAKALHPPNSRNPLPPPRPRAKISPAPTRENPFPVPKYATPNRPLPQSELGSLAEKTGRGSRRQIPRLDMAGEFPFLRLTKPQPLLLSRVLHQKNKKRVERIAAWTKFKEEDMIDAQEEDDWERTLHAFLSVEEACLHDGAGAGAGDKATYEAAIREHGLQHLSDVLNQEREDSVARADAMRNLIKAEAALREQEEEARRVERRRWWEENQKKEEEEMQRQQEQKEEKAKKSKSKTSPSDSEAKPKRPRGRPRKSPVEDHI</sequence>
<name>A0ABR1U148_9PEZI</name>
<evidence type="ECO:0008006" key="6">
    <source>
        <dbReference type="Google" id="ProtNLM"/>
    </source>
</evidence>
<dbReference type="Proteomes" id="UP001446871">
    <property type="component" value="Unassembled WGS sequence"/>
</dbReference>